<evidence type="ECO:0000256" key="2">
    <source>
        <dbReference type="ARBA" id="ARBA00001946"/>
    </source>
</evidence>
<evidence type="ECO:0000259" key="21">
    <source>
        <dbReference type="Pfam" id="PF02896"/>
    </source>
</evidence>
<dbReference type="eggNOG" id="COG1080">
    <property type="taxonomic scope" value="Bacteria"/>
</dbReference>
<dbReference type="InterPro" id="IPR024692">
    <property type="entry name" value="PTS_EI"/>
</dbReference>
<dbReference type="GO" id="GO:0016301">
    <property type="term" value="F:kinase activity"/>
    <property type="evidence" value="ECO:0007669"/>
    <property type="project" value="UniProtKB-KW"/>
</dbReference>
<keyword evidence="14 16" id="KW-0460">Magnesium</keyword>
<evidence type="ECO:0000259" key="22">
    <source>
        <dbReference type="Pfam" id="PF05524"/>
    </source>
</evidence>
<comment type="similarity">
    <text evidence="4 16">Belongs to the PEP-utilizing enzyme family.</text>
</comment>
<name>A0A094K1H7_9GAMM</name>
<dbReference type="GO" id="GO:0008965">
    <property type="term" value="F:phosphoenolpyruvate-protein phosphotransferase activity"/>
    <property type="evidence" value="ECO:0007669"/>
    <property type="project" value="UniProtKB-EC"/>
</dbReference>
<comment type="cofactor">
    <cofactor evidence="2 16 19">
        <name>Mg(2+)</name>
        <dbReference type="ChEBI" id="CHEBI:18420"/>
    </cofactor>
</comment>
<comment type="subcellular location">
    <subcellularLocation>
        <location evidence="3 16">Cytoplasm</location>
    </subcellularLocation>
</comment>
<feature type="active site" description="Tele-phosphohistidine intermediate" evidence="17">
    <location>
        <position position="188"/>
    </location>
</feature>
<evidence type="ECO:0000256" key="4">
    <source>
        <dbReference type="ARBA" id="ARBA00007837"/>
    </source>
</evidence>
<dbReference type="InterPro" id="IPR000121">
    <property type="entry name" value="PEP_util_C"/>
</dbReference>
<feature type="active site" description="Proton donor" evidence="17">
    <location>
        <position position="501"/>
    </location>
</feature>
<sequence>MELKGIAVSTGIAQGTSVLFEPFDNSLDYRLLPLYLVPGEQRKAFDAIRQLCTQLEDSLAQQTEGSDTYALIEADLLLLQDTELQQQIHSSIRDLQLSATAAVDRVFLHQASELAALDDPLMAQRSNDVVSLGRRIINVINGAGGKLLNNLPDDSILLAEDLTPSEFAQLPLDRIKGIVLKTGGLTSHTAILARAAGIPALLSCGFEFAEISNGMPVIIDAYAGRLHINPDATTTADLTTKQLHNEQRRQALSKYRDIECSTQDHHRIQLMANITSLNDVARLAQFGIDGIGLFRTEFLLMDATRVPDEKAQFTQYYNAIHLLAGKTITIRTLDIGADKEFACLPNKQQEDNPALGIRGIRYSLKHKALLRSQLRAVLRVAEFGSVRLMFPMVTQAEELDELLAEVAICQQQLQQEGKKFGELQLGIVVETPAAVLNLASMLPKLDFISIGSNDLAQYTLAADRTNLALAADYPAFCPAVLQLINMTVQTAKQAGVSCSLCGEMASDSRIAPILVGMGLEELSINPAAIPEVKALLCEGNYQQFCDLARQALACKRISELESLLVSCKLPS</sequence>
<dbReference type="SUPFAM" id="SSF51621">
    <property type="entry name" value="Phosphoenolpyruvate/pyruvate domain"/>
    <property type="match status" value="1"/>
</dbReference>
<evidence type="ECO:0000256" key="12">
    <source>
        <dbReference type="ARBA" id="ARBA00022723"/>
    </source>
</evidence>
<dbReference type="SUPFAM" id="SSF52009">
    <property type="entry name" value="Phosphohistidine domain"/>
    <property type="match status" value="1"/>
</dbReference>
<keyword evidence="10 16" id="KW-0808">Transferase</keyword>
<organism evidence="23 24">
    <name type="scientific">Shewanella mangrovi</name>
    <dbReference type="NCBI Taxonomy" id="1515746"/>
    <lineage>
        <taxon>Bacteria</taxon>
        <taxon>Pseudomonadati</taxon>
        <taxon>Pseudomonadota</taxon>
        <taxon>Gammaproteobacteria</taxon>
        <taxon>Alteromonadales</taxon>
        <taxon>Shewanellaceae</taxon>
        <taxon>Shewanella</taxon>
    </lineage>
</organism>
<keyword evidence="12 16" id="KW-0479">Metal-binding</keyword>
<feature type="binding site" evidence="18">
    <location>
        <position position="295"/>
    </location>
    <ligand>
        <name>phosphoenolpyruvate</name>
        <dbReference type="ChEBI" id="CHEBI:58702"/>
    </ligand>
</feature>
<evidence type="ECO:0000313" key="24">
    <source>
        <dbReference type="Proteomes" id="UP000029264"/>
    </source>
</evidence>
<dbReference type="InterPro" id="IPR015813">
    <property type="entry name" value="Pyrv/PenolPyrv_kinase-like_dom"/>
</dbReference>
<gene>
    <name evidence="23" type="ORF">HR45_03470</name>
</gene>
<dbReference type="AlphaFoldDB" id="A0A094K1H7"/>
<evidence type="ECO:0000256" key="3">
    <source>
        <dbReference type="ARBA" id="ARBA00004496"/>
    </source>
</evidence>
<keyword evidence="11 16" id="KW-0598">Phosphotransferase system</keyword>
<dbReference type="InterPro" id="IPR023151">
    <property type="entry name" value="PEP_util_CS"/>
</dbReference>
<comment type="catalytic activity">
    <reaction evidence="1 16">
        <text>L-histidyl-[protein] + phosphoenolpyruvate = N(pros)-phospho-L-histidyl-[protein] + pyruvate</text>
        <dbReference type="Rhea" id="RHEA:23880"/>
        <dbReference type="Rhea" id="RHEA-COMP:9745"/>
        <dbReference type="Rhea" id="RHEA-COMP:9746"/>
        <dbReference type="ChEBI" id="CHEBI:15361"/>
        <dbReference type="ChEBI" id="CHEBI:29979"/>
        <dbReference type="ChEBI" id="CHEBI:58702"/>
        <dbReference type="ChEBI" id="CHEBI:64837"/>
        <dbReference type="EC" id="2.7.3.9"/>
    </reaction>
</comment>
<dbReference type="GO" id="GO:0046872">
    <property type="term" value="F:metal ion binding"/>
    <property type="evidence" value="ECO:0007669"/>
    <property type="project" value="UniProtKB-KW"/>
</dbReference>
<dbReference type="Gene3D" id="3.50.30.10">
    <property type="entry name" value="Phosphohistidine domain"/>
    <property type="match status" value="1"/>
</dbReference>
<reference evidence="23 24" key="1">
    <citation type="submission" date="2014-06" db="EMBL/GenBank/DDBJ databases">
        <title>Shewanella sp. YQH10.</title>
        <authorList>
            <person name="Liu Y."/>
            <person name="Zeng R."/>
        </authorList>
    </citation>
    <scope>NUCLEOTIDE SEQUENCE [LARGE SCALE GENOMIC DNA]</scope>
    <source>
        <strain evidence="23 24">YQH10</strain>
    </source>
</reference>
<dbReference type="STRING" id="1515746.HR45_03470"/>
<evidence type="ECO:0000256" key="19">
    <source>
        <dbReference type="PIRSR" id="PIRSR000732-3"/>
    </source>
</evidence>
<keyword evidence="8 16" id="KW-0963">Cytoplasm</keyword>
<evidence type="ECO:0000256" key="14">
    <source>
        <dbReference type="ARBA" id="ARBA00022842"/>
    </source>
</evidence>
<dbReference type="Gene3D" id="3.20.20.60">
    <property type="entry name" value="Phosphoenolpyruvate-binding domains"/>
    <property type="match status" value="1"/>
</dbReference>
<evidence type="ECO:0000256" key="7">
    <source>
        <dbReference type="ARBA" id="ARBA00022448"/>
    </source>
</evidence>
<keyword evidence="7 16" id="KW-0813">Transport</keyword>
<dbReference type="InterPro" id="IPR018274">
    <property type="entry name" value="PEP_util_AS"/>
</dbReference>
<evidence type="ECO:0000256" key="13">
    <source>
        <dbReference type="ARBA" id="ARBA00022777"/>
    </source>
</evidence>
<dbReference type="EC" id="2.7.3.9" evidence="5 16"/>
<dbReference type="SUPFAM" id="SSF47831">
    <property type="entry name" value="Enzyme I of the PEP:sugar phosphotransferase system HPr-binding (sub)domain"/>
    <property type="match status" value="1"/>
</dbReference>
<dbReference type="PANTHER" id="PTHR46244">
    <property type="entry name" value="PHOSPHOENOLPYRUVATE-PROTEIN PHOSPHOTRANSFERASE"/>
    <property type="match status" value="1"/>
</dbReference>
<feature type="binding site" evidence="19">
    <location>
        <position position="430"/>
    </location>
    <ligand>
        <name>Mg(2+)</name>
        <dbReference type="ChEBI" id="CHEBI:18420"/>
    </ligand>
</feature>
<feature type="binding site" evidence="18">
    <location>
        <begin position="453"/>
        <end position="454"/>
    </location>
    <ligand>
        <name>phosphoenolpyruvate</name>
        <dbReference type="ChEBI" id="CHEBI:58702"/>
    </ligand>
</feature>
<feature type="binding site" evidence="18">
    <location>
        <position position="331"/>
    </location>
    <ligand>
        <name>phosphoenolpyruvate</name>
        <dbReference type="ChEBI" id="CHEBI:58702"/>
    </ligand>
</feature>
<dbReference type="Proteomes" id="UP000029264">
    <property type="component" value="Unassembled WGS sequence"/>
</dbReference>
<keyword evidence="24" id="KW-1185">Reference proteome</keyword>
<evidence type="ECO:0000256" key="8">
    <source>
        <dbReference type="ARBA" id="ARBA00022490"/>
    </source>
</evidence>
<evidence type="ECO:0000256" key="18">
    <source>
        <dbReference type="PIRSR" id="PIRSR000732-2"/>
    </source>
</evidence>
<dbReference type="InterPro" id="IPR050499">
    <property type="entry name" value="PEP-utilizing_PTS_enzyme"/>
</dbReference>
<dbReference type="PIRSF" id="PIRSF000732">
    <property type="entry name" value="PTS_enzyme_I"/>
    <property type="match status" value="1"/>
</dbReference>
<evidence type="ECO:0000256" key="16">
    <source>
        <dbReference type="PIRNR" id="PIRNR000732"/>
    </source>
</evidence>
<dbReference type="Gene3D" id="1.10.274.10">
    <property type="entry name" value="PtsI, HPr-binding domain"/>
    <property type="match status" value="1"/>
</dbReference>
<evidence type="ECO:0000256" key="17">
    <source>
        <dbReference type="PIRSR" id="PIRSR000732-1"/>
    </source>
</evidence>
<dbReference type="InterPro" id="IPR040442">
    <property type="entry name" value="Pyrv_kinase-like_dom_sf"/>
</dbReference>
<dbReference type="InterPro" id="IPR036618">
    <property type="entry name" value="PtsI_HPr-bd_sf"/>
</dbReference>
<evidence type="ECO:0000256" key="15">
    <source>
        <dbReference type="ARBA" id="ARBA00033235"/>
    </source>
</evidence>
<keyword evidence="9 16" id="KW-0762">Sugar transport</keyword>
<dbReference type="InterPro" id="IPR008731">
    <property type="entry name" value="PTS_EIN"/>
</dbReference>
<evidence type="ECO:0000256" key="10">
    <source>
        <dbReference type="ARBA" id="ARBA00022679"/>
    </source>
</evidence>
<evidence type="ECO:0000259" key="20">
    <source>
        <dbReference type="Pfam" id="PF00391"/>
    </source>
</evidence>
<evidence type="ECO:0000256" key="11">
    <source>
        <dbReference type="ARBA" id="ARBA00022683"/>
    </source>
</evidence>
<feature type="domain" description="PEP-utilising enzyme C-terminal" evidence="21">
    <location>
        <begin position="252"/>
        <end position="537"/>
    </location>
</feature>
<dbReference type="GO" id="GO:0005737">
    <property type="term" value="C:cytoplasm"/>
    <property type="evidence" value="ECO:0007669"/>
    <property type="project" value="UniProtKB-SubCell"/>
</dbReference>
<evidence type="ECO:0000256" key="5">
    <source>
        <dbReference type="ARBA" id="ARBA00012232"/>
    </source>
</evidence>
<evidence type="ECO:0000256" key="6">
    <source>
        <dbReference type="ARBA" id="ARBA00016544"/>
    </source>
</evidence>
<dbReference type="EMBL" id="JPEO01000002">
    <property type="protein sequence ID" value="KFZ38501.1"/>
    <property type="molecule type" value="Genomic_DNA"/>
</dbReference>
<keyword evidence="13 16" id="KW-0418">Kinase</keyword>
<evidence type="ECO:0000256" key="9">
    <source>
        <dbReference type="ARBA" id="ARBA00022597"/>
    </source>
</evidence>
<dbReference type="PROSITE" id="PS00742">
    <property type="entry name" value="PEP_ENZYMES_2"/>
    <property type="match status" value="1"/>
</dbReference>
<dbReference type="Pfam" id="PF02896">
    <property type="entry name" value="PEP-utilizers_C"/>
    <property type="match status" value="1"/>
</dbReference>
<protein>
    <recommendedName>
        <fullName evidence="6 16">Phosphoenolpyruvate-protein phosphotransferase</fullName>
        <ecNumber evidence="5 16">2.7.3.9</ecNumber>
    </recommendedName>
    <alternativeName>
        <fullName evidence="15 16">Phosphotransferase system, enzyme I</fullName>
    </alternativeName>
</protein>
<keyword evidence="23" id="KW-0670">Pyruvate</keyword>
<comment type="caution">
    <text evidence="23">The sequence shown here is derived from an EMBL/GenBank/DDBJ whole genome shotgun (WGS) entry which is preliminary data.</text>
</comment>
<dbReference type="PRINTS" id="PR01736">
    <property type="entry name" value="PHPHTRNFRASE"/>
</dbReference>
<dbReference type="PANTHER" id="PTHR46244:SF6">
    <property type="entry name" value="PHOSPHOENOLPYRUVATE-PROTEIN PHOSPHOTRANSFERASE"/>
    <property type="match status" value="1"/>
</dbReference>
<dbReference type="PROSITE" id="PS00370">
    <property type="entry name" value="PEP_ENZYMES_PHOS_SITE"/>
    <property type="match status" value="1"/>
</dbReference>
<feature type="domain" description="PEP-utilising enzyme mobile" evidence="20">
    <location>
        <begin position="152"/>
        <end position="224"/>
    </location>
</feature>
<dbReference type="OrthoDB" id="9765468at2"/>
<dbReference type="InterPro" id="IPR036637">
    <property type="entry name" value="Phosphohistidine_dom_sf"/>
</dbReference>
<dbReference type="InterPro" id="IPR008279">
    <property type="entry name" value="PEP-util_enz_mobile_dom"/>
</dbReference>
<dbReference type="NCBIfam" id="TIGR01417">
    <property type="entry name" value="PTS_I_fam"/>
    <property type="match status" value="1"/>
</dbReference>
<dbReference type="RefSeq" id="WP_037439736.1">
    <property type="nucleotide sequence ID" value="NZ_JPEO01000002.1"/>
</dbReference>
<evidence type="ECO:0000313" key="23">
    <source>
        <dbReference type="EMBL" id="KFZ38501.1"/>
    </source>
</evidence>
<feature type="domain" description="Phosphotransferase system enzyme I N-terminal" evidence="22">
    <location>
        <begin position="4"/>
        <end position="125"/>
    </location>
</feature>
<feature type="binding site" evidence="19">
    <location>
        <position position="454"/>
    </location>
    <ligand>
        <name>Mg(2+)</name>
        <dbReference type="ChEBI" id="CHEBI:18420"/>
    </ligand>
</feature>
<proteinExistence type="inferred from homology"/>
<dbReference type="GO" id="GO:0009401">
    <property type="term" value="P:phosphoenolpyruvate-dependent sugar phosphotransferase system"/>
    <property type="evidence" value="ECO:0007669"/>
    <property type="project" value="UniProtKB-KW"/>
</dbReference>
<feature type="binding site" evidence="18">
    <location>
        <position position="464"/>
    </location>
    <ligand>
        <name>phosphoenolpyruvate</name>
        <dbReference type="ChEBI" id="CHEBI:58702"/>
    </ligand>
</feature>
<comment type="function">
    <text evidence="16">General (non sugar-specific) component of the phosphoenolpyruvate-dependent sugar phosphotransferase system (sugar PTS). This major carbohydrate active-transport system catalyzes the phosphorylation of incoming sugar substrates concomitantly with their translocation across the cell membrane. Enzyme I transfers the phosphoryl group from phosphoenolpyruvate (PEP) to the phosphoryl carrier protein (HPr).</text>
</comment>
<dbReference type="Pfam" id="PF00391">
    <property type="entry name" value="PEP-utilizers"/>
    <property type="match status" value="1"/>
</dbReference>
<accession>A0A094K1H7</accession>
<evidence type="ECO:0000256" key="1">
    <source>
        <dbReference type="ARBA" id="ARBA00000683"/>
    </source>
</evidence>
<dbReference type="Pfam" id="PF05524">
    <property type="entry name" value="PEP-utilisers_N"/>
    <property type="match status" value="1"/>
</dbReference>
<dbReference type="InterPro" id="IPR006318">
    <property type="entry name" value="PTS_EI-like"/>
</dbReference>